<proteinExistence type="predicted"/>
<accession>A0AB33BFQ3</accession>
<name>A0AB33BFQ3_MICA7</name>
<organism evidence="1 2">
    <name type="scientific">Microcystis aeruginosa PCC 7806SL</name>
    <dbReference type="NCBI Taxonomy" id="1903187"/>
    <lineage>
        <taxon>Bacteria</taxon>
        <taxon>Bacillati</taxon>
        <taxon>Cyanobacteriota</taxon>
        <taxon>Cyanophyceae</taxon>
        <taxon>Oscillatoriophycideae</taxon>
        <taxon>Chroococcales</taxon>
        <taxon>Microcystaceae</taxon>
        <taxon>Microcystis</taxon>
    </lineage>
</organism>
<keyword evidence="2" id="KW-1185">Reference proteome</keyword>
<dbReference type="AlphaFoldDB" id="A0AB33BFQ3"/>
<sequence>MYAASGGELDPKRLNTDYLFPRVENGFLGKTRFLWVTQRI</sequence>
<gene>
    <name evidence="1" type="ORF">BH695_0804</name>
</gene>
<evidence type="ECO:0000313" key="2">
    <source>
        <dbReference type="Proteomes" id="UP000192439"/>
    </source>
</evidence>
<evidence type="ECO:0000313" key="1">
    <source>
        <dbReference type="EMBL" id="ARI80085.1"/>
    </source>
</evidence>
<dbReference type="EMBL" id="CP020771">
    <property type="protein sequence ID" value="ARI80085.1"/>
    <property type="molecule type" value="Genomic_DNA"/>
</dbReference>
<protein>
    <submittedName>
        <fullName evidence="1">Uncharacterized protein</fullName>
    </submittedName>
</protein>
<dbReference type="Proteomes" id="UP000192439">
    <property type="component" value="Chromosome"/>
</dbReference>
<reference evidence="1 2" key="1">
    <citation type="journal article" date="2018" name="Harmful Algae">
        <title>The highly heterogeneous methylated genomes and diverse restriction-modification systems of bloom-forming Microcystis.</title>
        <authorList>
            <person name="Zhao L."/>
            <person name="Song Y."/>
            <person name="Li L."/>
            <person name="Gan N."/>
            <person name="Brand J.J."/>
            <person name="Song L."/>
        </authorList>
    </citation>
    <scope>NUCLEOTIDE SEQUENCE [LARGE SCALE GENOMIC DNA]</scope>
    <source>
        <strain evidence="1 2">PCC 7806SL</strain>
    </source>
</reference>